<feature type="signal peptide" evidence="2">
    <location>
        <begin position="1"/>
        <end position="18"/>
    </location>
</feature>
<comment type="caution">
    <text evidence="3">The sequence shown here is derived from an EMBL/GenBank/DDBJ whole genome shotgun (WGS) entry which is preliminary data.</text>
</comment>
<evidence type="ECO:0000256" key="1">
    <source>
        <dbReference type="SAM" id="MobiDB-lite"/>
    </source>
</evidence>
<feature type="region of interest" description="Disordered" evidence="1">
    <location>
        <begin position="209"/>
        <end position="253"/>
    </location>
</feature>
<evidence type="ECO:0000256" key="2">
    <source>
        <dbReference type="SAM" id="SignalP"/>
    </source>
</evidence>
<gene>
    <name evidence="3" type="ORF">CU041_20085</name>
</gene>
<protein>
    <recommendedName>
        <fullName evidence="5">Cytochrome c family protein</fullName>
    </recommendedName>
</protein>
<keyword evidence="2" id="KW-0732">Signal</keyword>
<name>A0ABX4R3R9_9PROT</name>
<reference evidence="3 4" key="1">
    <citation type="submission" date="2017-11" db="EMBL/GenBank/DDBJ databases">
        <title>Biodiversity and function of Thalassospira species in the particle-attached aromatic-hydrocarbon-degrading consortia from the surface seawater of the China South Sea.</title>
        <authorList>
            <person name="Dong C."/>
            <person name="Liu R."/>
            <person name="Shao Z."/>
        </authorList>
    </citation>
    <scope>NUCLEOTIDE SEQUENCE [LARGE SCALE GENOMIC DNA]</scope>
    <source>
        <strain evidence="3 4">139Z-12</strain>
    </source>
</reference>
<accession>A0ABX4R3R9</accession>
<sequence>MALCLMPVMLAMPSATLAQNAKFTASAERGDIPVFVEKYDDGEFCADGSGAQPCAIAPVDVPEFDASFVYRFLAYHAQRPFDRFSWQAFTALMAPRDAVHDVAHDVARDADLDIPGSKAAWQDFPTRRDLFSEVAFPNPSCADDLPDGSLLLASYVQSTGDILIDQAGNFVLYETRINRIAADYIRENGLDQKSGRLAFANGQNPISFPVGHMTPPITATATTDSTSSGSSGDTRNALRNGASGGDAPHIPPSAPGVMGAQLLKFAWRILPGNNGTKPLVDHGYYTRPARISLGPSQTIDGRAKCLDVTVGLVGLHLVQRVQSGNGDRWIWSSFEHIDNVPLASNARRPNSIITDSPFANGCLAPTDIDRPYAFYGGHGVGGTAANNPVSGDVKWADSAPYARRLSGEPVGGSDIVRCWRLFSGTAESNFIWQRKLAGTVWQNYMLLGTQWIGNPGGATFGVGEVPRYLTNSALESFMQHQADATCLGCHSRATTDAGQSANFTFLLDPSP</sequence>
<dbReference type="Proteomes" id="UP000233365">
    <property type="component" value="Unassembled WGS sequence"/>
</dbReference>
<evidence type="ECO:0008006" key="5">
    <source>
        <dbReference type="Google" id="ProtNLM"/>
    </source>
</evidence>
<evidence type="ECO:0000313" key="4">
    <source>
        <dbReference type="Proteomes" id="UP000233365"/>
    </source>
</evidence>
<feature type="compositionally biased region" description="Low complexity" evidence="1">
    <location>
        <begin position="218"/>
        <end position="234"/>
    </location>
</feature>
<feature type="chain" id="PRO_5046129622" description="Cytochrome c family protein" evidence="2">
    <location>
        <begin position="19"/>
        <end position="511"/>
    </location>
</feature>
<proteinExistence type="predicted"/>
<keyword evidence="4" id="KW-1185">Reference proteome</keyword>
<evidence type="ECO:0000313" key="3">
    <source>
        <dbReference type="EMBL" id="PKR47326.1"/>
    </source>
</evidence>
<organism evidence="3 4">
    <name type="scientific">Thalassospira povalilytica</name>
    <dbReference type="NCBI Taxonomy" id="732237"/>
    <lineage>
        <taxon>Bacteria</taxon>
        <taxon>Pseudomonadati</taxon>
        <taxon>Pseudomonadota</taxon>
        <taxon>Alphaproteobacteria</taxon>
        <taxon>Rhodospirillales</taxon>
        <taxon>Thalassospiraceae</taxon>
        <taxon>Thalassospira</taxon>
    </lineage>
</organism>
<dbReference type="EMBL" id="PGTS01000010">
    <property type="protein sequence ID" value="PKR47326.1"/>
    <property type="molecule type" value="Genomic_DNA"/>
</dbReference>